<dbReference type="PROSITE" id="PS50280">
    <property type="entry name" value="SET"/>
    <property type="match status" value="1"/>
</dbReference>
<dbReference type="PANTHER" id="PTHR46462:SF3">
    <property type="entry name" value="UPSET, ISOFORM A"/>
    <property type="match status" value="1"/>
</dbReference>
<dbReference type="GO" id="GO:0070210">
    <property type="term" value="C:Rpd3L-Expanded complex"/>
    <property type="evidence" value="ECO:0007669"/>
    <property type="project" value="TreeGrafter"/>
</dbReference>
<feature type="region of interest" description="Disordered" evidence="2">
    <location>
        <begin position="97"/>
        <end position="199"/>
    </location>
</feature>
<dbReference type="InterPro" id="IPR046341">
    <property type="entry name" value="SET_dom_sf"/>
</dbReference>
<dbReference type="GO" id="GO:0006355">
    <property type="term" value="P:regulation of DNA-templated transcription"/>
    <property type="evidence" value="ECO:0007669"/>
    <property type="project" value="TreeGrafter"/>
</dbReference>
<evidence type="ECO:0000256" key="2">
    <source>
        <dbReference type="SAM" id="MobiDB-lite"/>
    </source>
</evidence>
<accession>A0A383UHU9</accession>
<feature type="compositionally biased region" description="Polar residues" evidence="2">
    <location>
        <begin position="538"/>
        <end position="550"/>
    </location>
</feature>
<feature type="compositionally biased region" description="Polar residues" evidence="2">
    <location>
        <begin position="885"/>
        <end position="908"/>
    </location>
</feature>
<evidence type="ECO:0000313" key="5">
    <source>
        <dbReference type="Proteomes" id="UP000275772"/>
    </source>
</evidence>
<dbReference type="SUPFAM" id="SSF82199">
    <property type="entry name" value="SET domain"/>
    <property type="match status" value="1"/>
</dbReference>
<feature type="region of interest" description="Disordered" evidence="2">
    <location>
        <begin position="480"/>
        <end position="663"/>
    </location>
</feature>
<proteinExistence type="predicted"/>
<feature type="region of interest" description="Disordered" evidence="2">
    <location>
        <begin position="881"/>
        <end position="936"/>
    </location>
</feature>
<dbReference type="Gene3D" id="3.30.40.10">
    <property type="entry name" value="Zinc/RING finger domain, C3HC4 (zinc finger)"/>
    <property type="match status" value="1"/>
</dbReference>
<dbReference type="InterPro" id="IPR013083">
    <property type="entry name" value="Znf_RING/FYVE/PHD"/>
</dbReference>
<dbReference type="InterPro" id="IPR001214">
    <property type="entry name" value="SET_dom"/>
</dbReference>
<feature type="compositionally biased region" description="Basic residues" evidence="2">
    <location>
        <begin position="119"/>
        <end position="132"/>
    </location>
</feature>
<feature type="domain" description="SET" evidence="3">
    <location>
        <begin position="20"/>
        <end position="402"/>
    </location>
</feature>
<feature type="compositionally biased region" description="Polar residues" evidence="2">
    <location>
        <begin position="492"/>
        <end position="509"/>
    </location>
</feature>
<dbReference type="AlphaFoldDB" id="A0A383UHU9"/>
<name>A0A383UHU9_BLUHO</name>
<feature type="compositionally biased region" description="Polar residues" evidence="2">
    <location>
        <begin position="7"/>
        <end position="30"/>
    </location>
</feature>
<feature type="compositionally biased region" description="Polar residues" evidence="2">
    <location>
        <begin position="608"/>
        <end position="618"/>
    </location>
</feature>
<organism evidence="4 5">
    <name type="scientific">Blumeria hordei</name>
    <name type="common">Barley powdery mildew</name>
    <name type="synonym">Blumeria graminis f. sp. hordei</name>
    <dbReference type="NCBI Taxonomy" id="2867405"/>
    <lineage>
        <taxon>Eukaryota</taxon>
        <taxon>Fungi</taxon>
        <taxon>Dikarya</taxon>
        <taxon>Ascomycota</taxon>
        <taxon>Pezizomycotina</taxon>
        <taxon>Leotiomycetes</taxon>
        <taxon>Erysiphales</taxon>
        <taxon>Erysiphaceae</taxon>
        <taxon>Blumeria</taxon>
    </lineage>
</organism>
<feature type="compositionally biased region" description="Polar residues" evidence="2">
    <location>
        <begin position="165"/>
        <end position="190"/>
    </location>
</feature>
<feature type="region of interest" description="Disordered" evidence="2">
    <location>
        <begin position="1"/>
        <end position="31"/>
    </location>
</feature>
<protein>
    <recommendedName>
        <fullName evidence="3">SET domain-containing protein</fullName>
    </recommendedName>
</protein>
<feature type="compositionally biased region" description="Low complexity" evidence="2">
    <location>
        <begin position="619"/>
        <end position="630"/>
    </location>
</feature>
<evidence type="ECO:0000256" key="1">
    <source>
        <dbReference type="ARBA" id="ARBA00022853"/>
    </source>
</evidence>
<sequence>MTERPLSINTQAATLHSTYNSPQLNDTPLLTESADDEPYTIKCICDYSDDDGNTIYCEKCDTWQHIECFYPGRVDDASREEFDHSCADCKPRSLDRRHATERQRLQRQNKLGNDAIDKKIKRPPSKSHKKKPKTSENQSINFQDHDPHRNSIEYQSSTKKPKVYRSSQQVVIQNKRSPSFSSRQDISSRPLSPAHTLPDLPTNFQLHGYSENFQTLYQQGHVQLTCTNSFASLSVSNSMSEWLRDPNRLYQDAGVRDKEDVFLHLKVSVDTLKWPELRVEKKEDIYQDTILQWQYLITPVHLPQPGRIVELNGLVGFQKDYCSDVENRWTDSAHPRPFVFFHPRLPLFIDTRREGSIGRHVRRSCRSNTNLETFIASGTEYHFWLTSERSLSANEQITISWDFRFPPICRSRFLHLLNLGDEDGAPSDGSDITQEEYEQLTQTIQLVLSDHGGCACDLGSDCAFARFHRNYQQKTLTQAHGVKSKKARRTKQSYIVVNGTDNSSCSRATSEVRQEQNDEEDSRSLPGSARSKFHTRDQSSIVSNNDTNFVLTEPSDREKRKLAMLEDSFRKMEQGQPPRKKKRASDGTNSSPSLNSTPAHAPPKARQRSNVTTWPPNAQSNSSNQNSSRSRSGEVNPRRHLKSPSETLSLSGEMPPPSSKSLLSDFETNQTAQLPTANNLYQDSSTQTDEFKESWWSKLNPLKRRLIIPLSRRLLRNRCRMESNNSHSNHFSQTFSGEIPLASPMSPNLPIDKYKQLLDEHINSDFTEKQDKLYNSTNGLSTKCDVKSLDSTNTTNELLMPASNPPNNIVEASITLCPQLSINPNFNISDNYSISYNTTLSENLGTSIIPPTLHNNSIQQLSPIKMTKKLSLSDYKAARLKKTDSSAASTTKQSQGNNSPTIKFSSLKPSLLARHEVKSPGMLENNRKEDSPTSDQ</sequence>
<feature type="compositionally biased region" description="Basic and acidic residues" evidence="2">
    <location>
        <begin position="925"/>
        <end position="936"/>
    </location>
</feature>
<dbReference type="VEuPathDB" id="FungiDB:BLGHR1_10593"/>
<feature type="compositionally biased region" description="Basic residues" evidence="2">
    <location>
        <begin position="482"/>
        <end position="491"/>
    </location>
</feature>
<evidence type="ECO:0000313" key="4">
    <source>
        <dbReference type="EMBL" id="SZE99874.1"/>
    </source>
</evidence>
<dbReference type="InterPro" id="IPR011011">
    <property type="entry name" value="Znf_FYVE_PHD"/>
</dbReference>
<feature type="compositionally biased region" description="Basic and acidic residues" evidence="2">
    <location>
        <begin position="554"/>
        <end position="573"/>
    </location>
</feature>
<gene>
    <name evidence="4" type="ORF">BLGHR1_10593</name>
</gene>
<feature type="compositionally biased region" description="Polar residues" evidence="2">
    <location>
        <begin position="586"/>
        <end position="598"/>
    </location>
</feature>
<dbReference type="GO" id="GO:0034967">
    <property type="term" value="C:Set3 complex"/>
    <property type="evidence" value="ECO:0007669"/>
    <property type="project" value="TreeGrafter"/>
</dbReference>
<reference evidence="4 5" key="1">
    <citation type="submission" date="2017-11" db="EMBL/GenBank/DDBJ databases">
        <authorList>
            <person name="Kracher B."/>
        </authorList>
    </citation>
    <scope>NUCLEOTIDE SEQUENCE [LARGE SCALE GENOMIC DNA]</scope>
    <source>
        <strain evidence="4 5">RACE1</strain>
    </source>
</reference>
<dbReference type="PANTHER" id="PTHR46462">
    <property type="entry name" value="UPSET, ISOFORM A"/>
    <property type="match status" value="1"/>
</dbReference>
<dbReference type="Proteomes" id="UP000275772">
    <property type="component" value="Unassembled WGS sequence"/>
</dbReference>
<dbReference type="EMBL" id="UNSH01000004">
    <property type="protein sequence ID" value="SZE99874.1"/>
    <property type="molecule type" value="Genomic_DNA"/>
</dbReference>
<dbReference type="GO" id="GO:0006325">
    <property type="term" value="P:chromatin organization"/>
    <property type="evidence" value="ECO:0007669"/>
    <property type="project" value="UniProtKB-KW"/>
</dbReference>
<dbReference type="SUPFAM" id="SSF57903">
    <property type="entry name" value="FYVE/PHD zinc finger"/>
    <property type="match status" value="1"/>
</dbReference>
<evidence type="ECO:0000259" key="3">
    <source>
        <dbReference type="PROSITE" id="PS50280"/>
    </source>
</evidence>
<keyword evidence="1" id="KW-0156">Chromatin regulator</keyword>
<dbReference type="Gene3D" id="2.170.270.10">
    <property type="entry name" value="SET domain"/>
    <property type="match status" value="1"/>
</dbReference>